<evidence type="ECO:0000256" key="1">
    <source>
        <dbReference type="SAM" id="SignalP"/>
    </source>
</evidence>
<evidence type="ECO:0000313" key="2">
    <source>
        <dbReference type="EMBL" id="CSB96175.1"/>
    </source>
</evidence>
<dbReference type="Proteomes" id="UP000046067">
    <property type="component" value="Unassembled WGS sequence"/>
</dbReference>
<organism evidence="2 3">
    <name type="scientific">Vibrio cholerae</name>
    <dbReference type="NCBI Taxonomy" id="666"/>
    <lineage>
        <taxon>Bacteria</taxon>
        <taxon>Pseudomonadati</taxon>
        <taxon>Pseudomonadota</taxon>
        <taxon>Gammaproteobacteria</taxon>
        <taxon>Vibrionales</taxon>
        <taxon>Vibrionaceae</taxon>
        <taxon>Vibrio</taxon>
    </lineage>
</organism>
<accession>A0A655WT54</accession>
<dbReference type="AlphaFoldDB" id="A0A655WT54"/>
<dbReference type="EMBL" id="CWQJ01000007">
    <property type="protein sequence ID" value="CSB96175.1"/>
    <property type="molecule type" value="Genomic_DNA"/>
</dbReference>
<evidence type="ECO:0000313" key="3">
    <source>
        <dbReference type="Proteomes" id="UP000046067"/>
    </source>
</evidence>
<dbReference type="RefSeq" id="WP_053033820.1">
    <property type="nucleotide sequence ID" value="NZ_CP053803.1"/>
</dbReference>
<reference evidence="2 3" key="1">
    <citation type="submission" date="2015-07" db="EMBL/GenBank/DDBJ databases">
        <authorList>
            <consortium name="Pathogen Informatics"/>
        </authorList>
    </citation>
    <scope>NUCLEOTIDE SEQUENCE [LARGE SCALE GENOMIC DNA]</scope>
    <source>
        <strain evidence="2 3">A325</strain>
    </source>
</reference>
<proteinExistence type="predicted"/>
<protein>
    <submittedName>
        <fullName evidence="2">Uncharacterized protein</fullName>
    </submittedName>
</protein>
<gene>
    <name evidence="2" type="ORF">ERS013201_01413</name>
</gene>
<sequence>MISRFTILFISFLLSFSVSADETWAIDCNSGLGRIVFKENKADLVVNLNQIVISANIVQSGNSISFYLDEPIELGRGGMMLDWDSFSKNEKIAVVTINGNKASLSWNGFFETNKSQYIWVSESEFYSQGSRKNVAIFRCEI</sequence>
<feature type="signal peptide" evidence="1">
    <location>
        <begin position="1"/>
        <end position="20"/>
    </location>
</feature>
<name>A0A655WT54_VIBCL</name>
<keyword evidence="1" id="KW-0732">Signal</keyword>
<feature type="chain" id="PRO_5024957003" evidence="1">
    <location>
        <begin position="21"/>
        <end position="141"/>
    </location>
</feature>